<dbReference type="EMBL" id="JRVC01000012">
    <property type="protein sequence ID" value="KHS45541.1"/>
    <property type="molecule type" value="Genomic_DNA"/>
</dbReference>
<comment type="caution">
    <text evidence="1">The sequence shown here is derived from an EMBL/GenBank/DDBJ whole genome shotgun (WGS) entry which is preliminary data.</text>
</comment>
<proteinExistence type="predicted"/>
<evidence type="ECO:0000313" key="2">
    <source>
        <dbReference type="Proteomes" id="UP000031338"/>
    </source>
</evidence>
<dbReference type="PATRIC" id="fig|48936.3.peg.2566"/>
<dbReference type="RefSeq" id="WP_039335044.1">
    <property type="nucleotide sequence ID" value="NZ_JRVC01000012.1"/>
</dbReference>
<reference evidence="1 2" key="1">
    <citation type="submission" date="2014-10" db="EMBL/GenBank/DDBJ databases">
        <title>Draft genome sequence of Novosphingobium subterraneum DSM 12447.</title>
        <authorList>
            <person name="Gan H.M."/>
            <person name="Gan H.Y."/>
            <person name="Savka M.A."/>
        </authorList>
    </citation>
    <scope>NUCLEOTIDE SEQUENCE [LARGE SCALE GENOMIC DNA]</scope>
    <source>
        <strain evidence="1 2">DSM 12447</strain>
    </source>
</reference>
<name>A0A0B9A4P8_9SPHN</name>
<evidence type="ECO:0008006" key="3">
    <source>
        <dbReference type="Google" id="ProtNLM"/>
    </source>
</evidence>
<protein>
    <recommendedName>
        <fullName evidence="3">DUF4197 domain-containing protein</fullName>
    </recommendedName>
</protein>
<dbReference type="Pfam" id="PF13852">
    <property type="entry name" value="DUF4197"/>
    <property type="match status" value="1"/>
</dbReference>
<accession>A0A0B9A4P8</accession>
<evidence type="ECO:0000313" key="1">
    <source>
        <dbReference type="EMBL" id="KHS45541.1"/>
    </source>
</evidence>
<dbReference type="PROSITE" id="PS51318">
    <property type="entry name" value="TAT"/>
    <property type="match status" value="1"/>
</dbReference>
<dbReference type="AlphaFoldDB" id="A0A0B9A4P8"/>
<sequence>MSQASTILNRRVLLGGMTSAAVLAVSGCASYPQFSLEEAVRRLLFLSTDRAFARLLAPGGFWDDQVTRLALPQAIGNRGGVLERILTGPIVRDRLQRAFNDMAYDAAERAAPAVTDAVRTIGIRNALALLRGSDPMGATSFLHQEMGTSLVEIMVPEFGDAIRVSRDPLLGQVLGALTGVDVGGIANSLAYEADNAIFRAIGREEAAIRSDPRSTNDPVLMAAFGLK</sequence>
<keyword evidence="2" id="KW-1185">Reference proteome</keyword>
<dbReference type="InterPro" id="IPR025245">
    <property type="entry name" value="DUF4197"/>
</dbReference>
<organism evidence="1 2">
    <name type="scientific">Novosphingobium subterraneum</name>
    <dbReference type="NCBI Taxonomy" id="48936"/>
    <lineage>
        <taxon>Bacteria</taxon>
        <taxon>Pseudomonadati</taxon>
        <taxon>Pseudomonadota</taxon>
        <taxon>Alphaproteobacteria</taxon>
        <taxon>Sphingomonadales</taxon>
        <taxon>Sphingomonadaceae</taxon>
        <taxon>Novosphingobium</taxon>
    </lineage>
</organism>
<dbReference type="InterPro" id="IPR006311">
    <property type="entry name" value="TAT_signal"/>
</dbReference>
<dbReference type="Proteomes" id="UP000031338">
    <property type="component" value="Unassembled WGS sequence"/>
</dbReference>
<dbReference type="STRING" id="48936.NJ75_02560"/>
<gene>
    <name evidence="1" type="ORF">NJ75_02560</name>
</gene>